<sequence>MSAQVHYDANIYFISLIIRDLRRGCTLSIDPSYFLDKIIEDIMFCDESLKTLMNSLGKNDHLVNQEKHLRDLYLAKRDLVLLLQDLNGEELPFSSEIRQYVSRFTQIIRGQKEDMMEIDDSLNATIPQGDEKNIVSQQEYQILFDDSQDEQ</sequence>
<reference evidence="1 2" key="1">
    <citation type="journal article" date="2015" name="Stand. Genomic Sci.">
        <title>Complete genome sequence and description of Salinispira pacifica gen. nov., sp. nov., a novel spirochaete isolated form a hypersaline microbial mat.</title>
        <authorList>
            <person name="Ben Hania W."/>
            <person name="Joseph M."/>
            <person name="Schumann P."/>
            <person name="Bunk B."/>
            <person name="Fiebig A."/>
            <person name="Sproer C."/>
            <person name="Klenk H.P."/>
            <person name="Fardeau M.L."/>
            <person name="Spring S."/>
        </authorList>
    </citation>
    <scope>NUCLEOTIDE SEQUENCE [LARGE SCALE GENOMIC DNA]</scope>
    <source>
        <strain evidence="1 2">L21-RPul-D2</strain>
    </source>
</reference>
<dbReference type="OrthoDB" id="371174at2"/>
<dbReference type="HOGENOM" id="CLU_146080_0_0_12"/>
<name>V5WFV2_9SPIO</name>
<evidence type="ECO:0000313" key="2">
    <source>
        <dbReference type="Proteomes" id="UP000018680"/>
    </source>
</evidence>
<keyword evidence="2" id="KW-1185">Reference proteome</keyword>
<dbReference type="EMBL" id="CP006939">
    <property type="protein sequence ID" value="AHC14712.1"/>
    <property type="molecule type" value="Genomic_DNA"/>
</dbReference>
<dbReference type="KEGG" id="slr:L21SP2_1313"/>
<accession>V5WFV2</accession>
<dbReference type="STRING" id="1307761.L21SP2_1313"/>
<proteinExistence type="predicted"/>
<dbReference type="Proteomes" id="UP000018680">
    <property type="component" value="Chromosome"/>
</dbReference>
<organism evidence="1 2">
    <name type="scientific">Salinispira pacifica</name>
    <dbReference type="NCBI Taxonomy" id="1307761"/>
    <lineage>
        <taxon>Bacteria</taxon>
        <taxon>Pseudomonadati</taxon>
        <taxon>Spirochaetota</taxon>
        <taxon>Spirochaetia</taxon>
        <taxon>Spirochaetales</taxon>
        <taxon>Spirochaetaceae</taxon>
        <taxon>Salinispira</taxon>
    </lineage>
</organism>
<gene>
    <name evidence="1" type="ORF">L21SP2_1313</name>
</gene>
<protein>
    <submittedName>
        <fullName evidence="1">Uncharacterized protein</fullName>
    </submittedName>
</protein>
<evidence type="ECO:0000313" key="1">
    <source>
        <dbReference type="EMBL" id="AHC14712.1"/>
    </source>
</evidence>
<dbReference type="RefSeq" id="WP_024267636.1">
    <property type="nucleotide sequence ID" value="NC_023035.1"/>
</dbReference>
<dbReference type="AlphaFoldDB" id="V5WFV2"/>